<dbReference type="InterPro" id="IPR001130">
    <property type="entry name" value="TatD-like"/>
</dbReference>
<feature type="binding site" evidence="1">
    <location>
        <position position="131"/>
    </location>
    <ligand>
        <name>a divalent metal cation</name>
        <dbReference type="ChEBI" id="CHEBI:60240"/>
        <label>2</label>
    </ligand>
</feature>
<dbReference type="RefSeq" id="WP_092440822.1">
    <property type="nucleotide sequence ID" value="NZ_FMYP01000092.1"/>
</dbReference>
<feature type="binding site" evidence="1">
    <location>
        <position position="72"/>
    </location>
    <ligand>
        <name>a divalent metal cation</name>
        <dbReference type="ChEBI" id="CHEBI:60240"/>
        <label>1</label>
    </ligand>
</feature>
<dbReference type="EMBL" id="FMYP01000092">
    <property type="protein sequence ID" value="SDD14796.1"/>
    <property type="molecule type" value="Genomic_DNA"/>
</dbReference>
<name>A0A1G6SF53_9BACT</name>
<protein>
    <submittedName>
        <fullName evidence="2">TatD DNase family protein</fullName>
    </submittedName>
</protein>
<dbReference type="Pfam" id="PF01026">
    <property type="entry name" value="TatD_DNase"/>
    <property type="match status" value="1"/>
</dbReference>
<dbReference type="STRING" id="1640674.SAMN05216323_10928"/>
<gene>
    <name evidence="2" type="ORF">SAMN05216323_10928</name>
</gene>
<evidence type="ECO:0000313" key="2">
    <source>
        <dbReference type="EMBL" id="SDD14796.1"/>
    </source>
</evidence>
<dbReference type="GO" id="GO:0046872">
    <property type="term" value="F:metal ion binding"/>
    <property type="evidence" value="ECO:0007669"/>
    <property type="project" value="UniProtKB-KW"/>
</dbReference>
<dbReference type="InterPro" id="IPR032466">
    <property type="entry name" value="Metal_Hydrolase"/>
</dbReference>
<sequence length="221" mass="24745">MEKLINIHTHGLIAQGAITILNRMHNEEIPSEYSGYLSMGLHPMHSDQLTPELLVSIEEQVISNKKIIAIGEIGLDKLCHVYLSSQITAFREQLKLADKHSLPCIIHNVRATDEILREYNQSGNSHPLIFHGFRGKPVIAKQILSAGGYLSFGRAITTKDDATIASFLKTPTNKLFLETDEATDVTIEEVYKAAAMLKQISEEELISEISTNFARLFTERE</sequence>
<dbReference type="PANTHER" id="PTHR46124:SF2">
    <property type="entry name" value="D-AMINOACYL-TRNA DEACYLASE"/>
    <property type="match status" value="1"/>
</dbReference>
<dbReference type="Proteomes" id="UP000199452">
    <property type="component" value="Unassembled WGS sequence"/>
</dbReference>
<feature type="binding site" evidence="1">
    <location>
        <position position="180"/>
    </location>
    <ligand>
        <name>a divalent metal cation</name>
        <dbReference type="ChEBI" id="CHEBI:60240"/>
        <label>1</label>
    </ligand>
</feature>
<dbReference type="PIRSF" id="PIRSF005902">
    <property type="entry name" value="DNase_TatD"/>
    <property type="match status" value="1"/>
</dbReference>
<dbReference type="SUPFAM" id="SSF51556">
    <property type="entry name" value="Metallo-dependent hydrolases"/>
    <property type="match status" value="1"/>
</dbReference>
<dbReference type="AlphaFoldDB" id="A0A1G6SF53"/>
<accession>A0A1G6SF53</accession>
<organism evidence="2 3">
    <name type="scientific">Williamwhitmania taraxaci</name>
    <dbReference type="NCBI Taxonomy" id="1640674"/>
    <lineage>
        <taxon>Bacteria</taxon>
        <taxon>Pseudomonadati</taxon>
        <taxon>Bacteroidota</taxon>
        <taxon>Bacteroidia</taxon>
        <taxon>Bacteroidales</taxon>
        <taxon>Williamwhitmaniaceae</taxon>
        <taxon>Williamwhitmania</taxon>
    </lineage>
</organism>
<evidence type="ECO:0000313" key="3">
    <source>
        <dbReference type="Proteomes" id="UP000199452"/>
    </source>
</evidence>
<feature type="binding site" evidence="1">
    <location>
        <position position="107"/>
    </location>
    <ligand>
        <name>a divalent metal cation</name>
        <dbReference type="ChEBI" id="CHEBI:60240"/>
        <label>2</label>
    </ligand>
</feature>
<evidence type="ECO:0000256" key="1">
    <source>
        <dbReference type="PIRSR" id="PIRSR005902-1"/>
    </source>
</evidence>
<dbReference type="OrthoDB" id="664222at2"/>
<reference evidence="2 3" key="1">
    <citation type="submission" date="2016-09" db="EMBL/GenBank/DDBJ databases">
        <authorList>
            <person name="Capua I."/>
            <person name="De Benedictis P."/>
            <person name="Joannis T."/>
            <person name="Lombin L.H."/>
            <person name="Cattoli G."/>
        </authorList>
    </citation>
    <scope>NUCLEOTIDE SEQUENCE [LARGE SCALE GENOMIC DNA]</scope>
    <source>
        <strain evidence="2 3">A7P-90m</strain>
    </source>
</reference>
<keyword evidence="1" id="KW-0479">Metal-binding</keyword>
<dbReference type="Gene3D" id="3.20.20.140">
    <property type="entry name" value="Metal-dependent hydrolases"/>
    <property type="match status" value="1"/>
</dbReference>
<dbReference type="PANTHER" id="PTHR46124">
    <property type="entry name" value="D-AMINOACYL-TRNA DEACYLASE"/>
    <property type="match status" value="1"/>
</dbReference>
<keyword evidence="3" id="KW-1185">Reference proteome</keyword>
<dbReference type="GO" id="GO:0016788">
    <property type="term" value="F:hydrolase activity, acting on ester bonds"/>
    <property type="evidence" value="ECO:0007669"/>
    <property type="project" value="InterPro"/>
</dbReference>
<proteinExistence type="predicted"/>